<gene>
    <name evidence="1" type="primary">mug158</name>
    <name evidence="1" type="ORF">SNEC2469_LOCUS20761</name>
</gene>
<dbReference type="AlphaFoldDB" id="A0A812X291"/>
<sequence>MVDIVGKAGTRPKWPSFNAQSLPSKVETVQLLTLSECTDTRWWRTALLLPGMIVKKKGVVDLFMVAGRWPDRAAACLWPMKKLTNKVMVPETITHKSQLTWACVLNVLDWQAVEHEIMSPLHMFLTDKALRSRADLQGRVLVKSNGTVPLLTYLANKGFSGLPLRLVKRIRKELLGHAVDTDGGEGEADEEAEAVADPADELCDNVWAAVTGTLECGDARAAEILEKSIALRGPDNKYFDLLNCEEIQDAFKEDDYKEVAKYLENVESRDK</sequence>
<proteinExistence type="predicted"/>
<keyword evidence="2" id="KW-1185">Reference proteome</keyword>
<feature type="non-terminal residue" evidence="1">
    <location>
        <position position="271"/>
    </location>
</feature>
<evidence type="ECO:0000313" key="1">
    <source>
        <dbReference type="EMBL" id="CAE7720047.1"/>
    </source>
</evidence>
<evidence type="ECO:0000313" key="2">
    <source>
        <dbReference type="Proteomes" id="UP000601435"/>
    </source>
</evidence>
<reference evidence="1" key="1">
    <citation type="submission" date="2021-02" db="EMBL/GenBank/DDBJ databases">
        <authorList>
            <person name="Dougan E. K."/>
            <person name="Rhodes N."/>
            <person name="Thang M."/>
            <person name="Chan C."/>
        </authorList>
    </citation>
    <scope>NUCLEOTIDE SEQUENCE</scope>
</reference>
<dbReference type="EMBL" id="CAJNJA010036407">
    <property type="protein sequence ID" value="CAE7720047.1"/>
    <property type="molecule type" value="Genomic_DNA"/>
</dbReference>
<name>A0A812X291_9DINO</name>
<protein>
    <submittedName>
        <fullName evidence="1">Mug158 protein</fullName>
    </submittedName>
</protein>
<comment type="caution">
    <text evidence="1">The sequence shown here is derived from an EMBL/GenBank/DDBJ whole genome shotgun (WGS) entry which is preliminary data.</text>
</comment>
<organism evidence="1 2">
    <name type="scientific">Symbiodinium necroappetens</name>
    <dbReference type="NCBI Taxonomy" id="1628268"/>
    <lineage>
        <taxon>Eukaryota</taxon>
        <taxon>Sar</taxon>
        <taxon>Alveolata</taxon>
        <taxon>Dinophyceae</taxon>
        <taxon>Suessiales</taxon>
        <taxon>Symbiodiniaceae</taxon>
        <taxon>Symbiodinium</taxon>
    </lineage>
</organism>
<dbReference type="Proteomes" id="UP000601435">
    <property type="component" value="Unassembled WGS sequence"/>
</dbReference>
<accession>A0A812X291</accession>
<dbReference type="OrthoDB" id="427037at2759"/>